<comment type="caution">
    <text evidence="5">The sequence shown here is derived from an EMBL/GenBank/DDBJ whole genome shotgun (WGS) entry which is preliminary data.</text>
</comment>
<dbReference type="PANTHER" id="PTHR15052">
    <property type="entry name" value="RNA POLYMERASE III TRANSCRIPTION INITIATION FACTOR COMPLEX SUBUNIT"/>
    <property type="match status" value="1"/>
</dbReference>
<feature type="compositionally biased region" description="Acidic residues" evidence="4">
    <location>
        <begin position="74"/>
        <end position="91"/>
    </location>
</feature>
<evidence type="ECO:0000256" key="1">
    <source>
        <dbReference type="ARBA" id="ARBA00004123"/>
    </source>
</evidence>
<dbReference type="GO" id="GO:0005634">
    <property type="term" value="C:nucleus"/>
    <property type="evidence" value="ECO:0007669"/>
    <property type="project" value="UniProtKB-SubCell"/>
</dbReference>
<dbReference type="SUPFAM" id="SSF50978">
    <property type="entry name" value="WD40 repeat-like"/>
    <property type="match status" value="1"/>
</dbReference>
<evidence type="ECO:0000256" key="3">
    <source>
        <dbReference type="ARBA" id="ARBA00023242"/>
    </source>
</evidence>
<dbReference type="InterPro" id="IPR015943">
    <property type="entry name" value="WD40/YVTN_repeat-like_dom_sf"/>
</dbReference>
<name>A0A4S9LYX1_AURPU</name>
<dbReference type="InterPro" id="IPR052416">
    <property type="entry name" value="GTF3C_component"/>
</dbReference>
<evidence type="ECO:0000256" key="4">
    <source>
        <dbReference type="SAM" id="MobiDB-lite"/>
    </source>
</evidence>
<dbReference type="GO" id="GO:0006383">
    <property type="term" value="P:transcription by RNA polymerase III"/>
    <property type="evidence" value="ECO:0007669"/>
    <property type="project" value="TreeGrafter"/>
</dbReference>
<dbReference type="Gene3D" id="2.130.10.10">
    <property type="entry name" value="YVTN repeat-like/Quinoprotein amine dehydrogenase"/>
    <property type="match status" value="1"/>
</dbReference>
<dbReference type="AlphaFoldDB" id="A0A4S9LYX1"/>
<feature type="compositionally biased region" description="Acidic residues" evidence="4">
    <location>
        <begin position="55"/>
        <end position="64"/>
    </location>
</feature>
<evidence type="ECO:0000256" key="2">
    <source>
        <dbReference type="ARBA" id="ARBA00023163"/>
    </source>
</evidence>
<dbReference type="GO" id="GO:0000127">
    <property type="term" value="C:transcription factor TFIIIC complex"/>
    <property type="evidence" value="ECO:0007669"/>
    <property type="project" value="TreeGrafter"/>
</dbReference>
<protein>
    <recommendedName>
        <fullName evidence="7">WD40 repeat-like protein</fullName>
    </recommendedName>
</protein>
<evidence type="ECO:0000313" key="5">
    <source>
        <dbReference type="EMBL" id="THY35229.1"/>
    </source>
</evidence>
<keyword evidence="2" id="KW-0804">Transcription</keyword>
<evidence type="ECO:0008006" key="7">
    <source>
        <dbReference type="Google" id="ProtNLM"/>
    </source>
</evidence>
<feature type="region of interest" description="Disordered" evidence="4">
    <location>
        <begin position="1"/>
        <end position="100"/>
    </location>
</feature>
<dbReference type="EMBL" id="QZBD01000026">
    <property type="protein sequence ID" value="THY35229.1"/>
    <property type="molecule type" value="Genomic_DNA"/>
</dbReference>
<sequence length="771" mass="85223">MSSRQNSIVPWAMDASNRKSGRRRQPSKKYTVDAFEGLDIGDGITGDGPSLPIETPDDDEDDDFRVDPNVSPEPPDDDLSIDGGAEEDEENQPYNDLVSDGESIVGSEIDAPTMVRGFKRVKVDEIAKMKGDPRFNPRGLLEPAARGSKELQRLFFFGPAKDDQMPALKSHYKWGAELTIPSHDANASGFGGFQTSYFHGDAAMKTESEEGWDWYHKGGKNSFAKHQQSISLSSQKARPYISPAALGTCKLLMGPYKRQSVLELDLHTSLDLNDPWVPKPTSADAPPPSQDAKSRRNGWMLNLGEKVQHLEWVPNIQGSRQFLAVTTSPLIGSTPEEQEFNAPYAPAFAPRPPTKSSIQIWEFRAAPDGRIDSACTPMLRKVICSEWGDVKLFNWCPMPRNFPTQRASEKRNLGLLAGIWADGALRVLEVFVEDPEVAETEYDLIRTAAFTAQPPNTICTCLTWLSSNSIIAGCANGCVGVWNIPTALQSRSMGDERAPTAEPVMFSPISPTYILNVTTCYPSRPNIMITSSMSGHIQMTDLMEMTSKATMSPAATVRASRSRVGRCVLVWHEFAQVVLTVDDNFTLIAFPIRRFFRQISFTRYKSSVACLAYSPVHPFVMAGCVGGEAISNNPLRRAYENKVPIWNQTWFTHEWRQSKIEEPATVGASDGDEVMADEAAEPEEQATSTEKEALSTPQEISRILEGFKCKEIKLFNTEDAFTHRENGAVYSTVYDLKTTISSMAWNPNIHVGGWIAAGIANGLVRVEDVAS</sequence>
<keyword evidence="3" id="KW-0539">Nucleus</keyword>
<comment type="subcellular location">
    <subcellularLocation>
        <location evidence="1">Nucleus</location>
    </subcellularLocation>
</comment>
<feature type="region of interest" description="Disordered" evidence="4">
    <location>
        <begin position="273"/>
        <end position="295"/>
    </location>
</feature>
<dbReference type="Proteomes" id="UP000306584">
    <property type="component" value="Unassembled WGS sequence"/>
</dbReference>
<dbReference type="PANTHER" id="PTHR15052:SF2">
    <property type="entry name" value="GENERAL TRANSCRIPTION FACTOR 3C POLYPEPTIDE 2"/>
    <property type="match status" value="1"/>
</dbReference>
<evidence type="ECO:0000313" key="6">
    <source>
        <dbReference type="Proteomes" id="UP000306584"/>
    </source>
</evidence>
<gene>
    <name evidence="5" type="ORF">D6D01_01480</name>
</gene>
<reference evidence="5 6" key="1">
    <citation type="submission" date="2018-10" db="EMBL/GenBank/DDBJ databases">
        <title>Fifty Aureobasidium pullulans genomes reveal a recombining polyextremotolerant generalist.</title>
        <authorList>
            <person name="Gostincar C."/>
            <person name="Turk M."/>
            <person name="Zajc J."/>
            <person name="Gunde-Cimerman N."/>
        </authorList>
    </citation>
    <scope>NUCLEOTIDE SEQUENCE [LARGE SCALE GENOMIC DNA]</scope>
    <source>
        <strain evidence="5 6">EXF-6604</strain>
    </source>
</reference>
<organism evidence="5 6">
    <name type="scientific">Aureobasidium pullulans</name>
    <name type="common">Black yeast</name>
    <name type="synonym">Pullularia pullulans</name>
    <dbReference type="NCBI Taxonomy" id="5580"/>
    <lineage>
        <taxon>Eukaryota</taxon>
        <taxon>Fungi</taxon>
        <taxon>Dikarya</taxon>
        <taxon>Ascomycota</taxon>
        <taxon>Pezizomycotina</taxon>
        <taxon>Dothideomycetes</taxon>
        <taxon>Dothideomycetidae</taxon>
        <taxon>Dothideales</taxon>
        <taxon>Saccotheciaceae</taxon>
        <taxon>Aureobasidium</taxon>
    </lineage>
</organism>
<dbReference type="InterPro" id="IPR036322">
    <property type="entry name" value="WD40_repeat_dom_sf"/>
</dbReference>
<accession>A0A4S9LYX1</accession>
<proteinExistence type="predicted"/>